<keyword evidence="4" id="KW-1185">Reference proteome</keyword>
<organism evidence="3 4">
    <name type="scientific">Diploscapter pachys</name>
    <dbReference type="NCBI Taxonomy" id="2018661"/>
    <lineage>
        <taxon>Eukaryota</taxon>
        <taxon>Metazoa</taxon>
        <taxon>Ecdysozoa</taxon>
        <taxon>Nematoda</taxon>
        <taxon>Chromadorea</taxon>
        <taxon>Rhabditida</taxon>
        <taxon>Rhabditina</taxon>
        <taxon>Rhabditomorpha</taxon>
        <taxon>Rhabditoidea</taxon>
        <taxon>Rhabditidae</taxon>
        <taxon>Diploscapter</taxon>
    </lineage>
</organism>
<sequence length="393" mass="44607">MLWIILTLLFGHSYSQEVIPPHQINISLQNPIFKECGLPANISSLPDYAQAELHDIWKNYVIGKSCEKELLIQKDLFQVIDSFEPNLADRTTTSKPSAAATNNTEETETAEIIKQTLETVSTTETPTTVTLSSLRTTRSTTLEEAETPSSSEGSSSNSEKLVTTPFLTTRLSDITTSPTPERLLLPESLAQNFQDYEEINTNGAIPLLRPDPLPVSSRRPTTTQPSIANLQLFQDKVGPTKDSFFNDDYLEDATFDDVAMLRFDTTNAPFLRTASRAIKRKFAALWNDNNIPSESLRSLKIQRLAMSLLNSRQIREYNKWATKRKRVLKAREKELRHLSREAKRVLRKMSGSRDHIPGDPIRISSHAKRELTQFVARLNRRRSKKLALVRRVK</sequence>
<evidence type="ECO:0000313" key="4">
    <source>
        <dbReference type="Proteomes" id="UP000218231"/>
    </source>
</evidence>
<feature type="region of interest" description="Disordered" evidence="1">
    <location>
        <begin position="120"/>
        <end position="161"/>
    </location>
</feature>
<proteinExistence type="predicted"/>
<feature type="region of interest" description="Disordered" evidence="1">
    <location>
        <begin position="88"/>
        <end position="108"/>
    </location>
</feature>
<keyword evidence="2" id="KW-0732">Signal</keyword>
<comment type="caution">
    <text evidence="3">The sequence shown here is derived from an EMBL/GenBank/DDBJ whole genome shotgun (WGS) entry which is preliminary data.</text>
</comment>
<dbReference type="AlphaFoldDB" id="A0A2A2LUZ4"/>
<dbReference type="OrthoDB" id="5821057at2759"/>
<dbReference type="EMBL" id="LIAE01006406">
    <property type="protein sequence ID" value="PAV90066.1"/>
    <property type="molecule type" value="Genomic_DNA"/>
</dbReference>
<feature type="signal peptide" evidence="2">
    <location>
        <begin position="1"/>
        <end position="15"/>
    </location>
</feature>
<evidence type="ECO:0000256" key="2">
    <source>
        <dbReference type="SAM" id="SignalP"/>
    </source>
</evidence>
<dbReference type="Proteomes" id="UP000218231">
    <property type="component" value="Unassembled WGS sequence"/>
</dbReference>
<evidence type="ECO:0008006" key="5">
    <source>
        <dbReference type="Google" id="ProtNLM"/>
    </source>
</evidence>
<accession>A0A2A2LUZ4</accession>
<evidence type="ECO:0000313" key="3">
    <source>
        <dbReference type="EMBL" id="PAV90066.1"/>
    </source>
</evidence>
<feature type="chain" id="PRO_5012313500" description="BZIP domain-containing protein" evidence="2">
    <location>
        <begin position="16"/>
        <end position="393"/>
    </location>
</feature>
<name>A0A2A2LUZ4_9BILA</name>
<gene>
    <name evidence="3" type="ORF">WR25_14882</name>
</gene>
<evidence type="ECO:0000256" key="1">
    <source>
        <dbReference type="SAM" id="MobiDB-lite"/>
    </source>
</evidence>
<protein>
    <recommendedName>
        <fullName evidence="5">BZIP domain-containing protein</fullName>
    </recommendedName>
</protein>
<feature type="compositionally biased region" description="Low complexity" evidence="1">
    <location>
        <begin position="120"/>
        <end position="159"/>
    </location>
</feature>
<reference evidence="3 4" key="1">
    <citation type="journal article" date="2017" name="Curr. Biol.">
        <title>Genome architecture and evolution of a unichromosomal asexual nematode.</title>
        <authorList>
            <person name="Fradin H."/>
            <person name="Zegar C."/>
            <person name="Gutwein M."/>
            <person name="Lucas J."/>
            <person name="Kovtun M."/>
            <person name="Corcoran D."/>
            <person name="Baugh L.R."/>
            <person name="Kiontke K."/>
            <person name="Gunsalus K."/>
            <person name="Fitch D.H."/>
            <person name="Piano F."/>
        </authorList>
    </citation>
    <scope>NUCLEOTIDE SEQUENCE [LARGE SCALE GENOMIC DNA]</scope>
    <source>
        <strain evidence="3">PF1309</strain>
    </source>
</reference>